<name>A0ABY8CZ87_9HYPH</name>
<dbReference type="EMBL" id="CP120371">
    <property type="protein sequence ID" value="WEX82688.1"/>
    <property type="molecule type" value="Genomic_DNA"/>
</dbReference>
<evidence type="ECO:0000313" key="2">
    <source>
        <dbReference type="Proteomes" id="UP001235547"/>
    </source>
</evidence>
<sequence length="71" mass="7982">MRTVLAITLSWAMIAVYSQSSRYVYLPGYAYKTDPTCKRTEPPSKFDRRCDYPTLGFPDFTPPPTIGTGAI</sequence>
<reference evidence="1 2" key="1">
    <citation type="submission" date="2023-03" db="EMBL/GenBank/DDBJ databases">
        <authorList>
            <person name="Kaur S."/>
            <person name="Espinosa-Saiz D."/>
            <person name="Velazquez E."/>
            <person name="Menendez E."/>
            <person name="diCenzo G.C."/>
        </authorList>
    </citation>
    <scope>NUCLEOTIDE SEQUENCE [LARGE SCALE GENOMIC DNA]</scope>
    <source>
        <strain evidence="1 2">LMG 27395</strain>
    </source>
</reference>
<keyword evidence="2" id="KW-1185">Reference proteome</keyword>
<gene>
    <name evidence="1" type="ORF">PYH38_005008</name>
</gene>
<evidence type="ECO:0008006" key="3">
    <source>
        <dbReference type="Google" id="ProtNLM"/>
    </source>
</evidence>
<organism evidence="1 2">
    <name type="scientific">Sinorhizobium numidicum</name>
    <dbReference type="NCBI Taxonomy" id="680248"/>
    <lineage>
        <taxon>Bacteria</taxon>
        <taxon>Pseudomonadati</taxon>
        <taxon>Pseudomonadota</taxon>
        <taxon>Alphaproteobacteria</taxon>
        <taxon>Hyphomicrobiales</taxon>
        <taxon>Rhizobiaceae</taxon>
        <taxon>Sinorhizobium/Ensifer group</taxon>
        <taxon>Sinorhizobium</taxon>
    </lineage>
</organism>
<proteinExistence type="predicted"/>
<evidence type="ECO:0000313" key="1">
    <source>
        <dbReference type="EMBL" id="WEX82688.1"/>
    </source>
</evidence>
<dbReference type="RefSeq" id="WP_280733423.1">
    <property type="nucleotide sequence ID" value="NZ_CP120368.1"/>
</dbReference>
<protein>
    <recommendedName>
        <fullName evidence="3">Transmembrane protein</fullName>
    </recommendedName>
</protein>
<dbReference type="Proteomes" id="UP001235547">
    <property type="component" value="Chromosome 1"/>
</dbReference>
<accession>A0ABY8CZ87</accession>